<dbReference type="EMBL" id="JBBJUP010000006">
    <property type="protein sequence ID" value="MEJ8279136.1"/>
    <property type="molecule type" value="Genomic_DNA"/>
</dbReference>
<protein>
    <recommendedName>
        <fullName evidence="3">SalK</fullName>
    </recommendedName>
</protein>
<keyword evidence="2" id="KW-1185">Reference proteome</keyword>
<organism evidence="1 2">
    <name type="scientific">Pseudonocardia spirodelae</name>
    <dbReference type="NCBI Taxonomy" id="3133431"/>
    <lineage>
        <taxon>Bacteria</taxon>
        <taxon>Bacillati</taxon>
        <taxon>Actinomycetota</taxon>
        <taxon>Actinomycetes</taxon>
        <taxon>Pseudonocardiales</taxon>
        <taxon>Pseudonocardiaceae</taxon>
        <taxon>Pseudonocardia</taxon>
    </lineage>
</organism>
<dbReference type="Pfam" id="PF21863">
    <property type="entry name" value="HTH_67"/>
    <property type="match status" value="1"/>
</dbReference>
<dbReference type="Proteomes" id="UP001364211">
    <property type="component" value="Unassembled WGS sequence"/>
</dbReference>
<proteinExistence type="predicted"/>
<gene>
    <name evidence="1" type="ORF">WJX68_09365</name>
</gene>
<evidence type="ECO:0008006" key="3">
    <source>
        <dbReference type="Google" id="ProtNLM"/>
    </source>
</evidence>
<name>A0ABU8T5B0_9PSEU</name>
<reference evidence="1 2" key="1">
    <citation type="submission" date="2024-03" db="EMBL/GenBank/DDBJ databases">
        <title>Draft genome sequence of Pseudonocardia sp. DW16-2.</title>
        <authorList>
            <person name="Duangmal K."/>
        </authorList>
    </citation>
    <scope>NUCLEOTIDE SEQUENCE [LARGE SCALE GENOMIC DNA]</scope>
    <source>
        <strain evidence="1 2">DW16-2</strain>
    </source>
</reference>
<sequence>MDHAEAVRMFFAAAPEGVVVPGAVTGGAPARRLRDALEPIAMHDVWSSRVGKACEARGYDFFGAYVGGRGGPFGGQAPGALVAATFAVFEPGFVGSTWDSARALLDVEELQRLRDDETAASLREVLGDEAGSARLAEVAGALERAVDAVSGAGRPLFSALRARPRPSDPAGLLWRAADLVREHRGDGHVAACVAAGLDPVRMGILAELWVGYPLGEYSGTRAWPEEMATAGARRLAEQGLITSAGPDAELTGDGRRFRDGIEAATDSSQDDLLAALGAGDAGFDALVADLDRWSQACIDAGAFPPDVRKRAAG</sequence>
<comment type="caution">
    <text evidence="1">The sequence shown here is derived from an EMBL/GenBank/DDBJ whole genome shotgun (WGS) entry which is preliminary data.</text>
</comment>
<accession>A0ABU8T5B0</accession>
<evidence type="ECO:0000313" key="1">
    <source>
        <dbReference type="EMBL" id="MEJ8279136.1"/>
    </source>
</evidence>
<evidence type="ECO:0000313" key="2">
    <source>
        <dbReference type="Proteomes" id="UP001364211"/>
    </source>
</evidence>
<dbReference type="NCBIfam" id="NF047719">
    <property type="entry name" value="SCO6745_fam_HTH"/>
    <property type="match status" value="1"/>
</dbReference>
<dbReference type="RefSeq" id="WP_340288163.1">
    <property type="nucleotide sequence ID" value="NZ_JBBJUP010000006.1"/>
</dbReference>
<dbReference type="InterPro" id="IPR054058">
    <property type="entry name" value="HTH_67"/>
</dbReference>